<protein>
    <recommendedName>
        <fullName evidence="3">CBS domain-containing protein</fullName>
    </recommendedName>
</protein>
<keyword evidence="5" id="KW-1185">Reference proteome</keyword>
<organism evidence="4 5">
    <name type="scientific">Thauera terpenica 58Eu</name>
    <dbReference type="NCBI Taxonomy" id="1348657"/>
    <lineage>
        <taxon>Bacteria</taxon>
        <taxon>Pseudomonadati</taxon>
        <taxon>Pseudomonadota</taxon>
        <taxon>Betaproteobacteria</taxon>
        <taxon>Rhodocyclales</taxon>
        <taxon>Zoogloeaceae</taxon>
        <taxon>Thauera</taxon>
    </lineage>
</organism>
<dbReference type="PANTHER" id="PTHR48108:SF26">
    <property type="entry name" value="CBS DOMAIN-CONTAINING PROTEIN DDB_G0289609"/>
    <property type="match status" value="1"/>
</dbReference>
<dbReference type="AlphaFoldDB" id="T0ATM9"/>
<dbReference type="Pfam" id="PF00571">
    <property type="entry name" value="CBS"/>
    <property type="match status" value="2"/>
</dbReference>
<gene>
    <name evidence="4" type="ORF">M622_07085</name>
</gene>
<dbReference type="PANTHER" id="PTHR48108">
    <property type="entry name" value="CBS DOMAIN-CONTAINING PROTEIN CBSX2, CHLOROPLASTIC"/>
    <property type="match status" value="1"/>
</dbReference>
<evidence type="ECO:0000259" key="3">
    <source>
        <dbReference type="PROSITE" id="PS51371"/>
    </source>
</evidence>
<dbReference type="SUPFAM" id="SSF54631">
    <property type="entry name" value="CBS-domain pair"/>
    <property type="match status" value="1"/>
</dbReference>
<evidence type="ECO:0000313" key="4">
    <source>
        <dbReference type="EMBL" id="EPZ14013.1"/>
    </source>
</evidence>
<dbReference type="SMART" id="SM00116">
    <property type="entry name" value="CBS"/>
    <property type="match status" value="2"/>
</dbReference>
<dbReference type="InterPro" id="IPR046342">
    <property type="entry name" value="CBS_dom_sf"/>
</dbReference>
<accession>T0ATM9</accession>
<name>T0ATM9_9RHOO</name>
<dbReference type="Gene3D" id="3.10.580.10">
    <property type="entry name" value="CBS-domain"/>
    <property type="match status" value="1"/>
</dbReference>
<dbReference type="PROSITE" id="PS51371">
    <property type="entry name" value="CBS"/>
    <property type="match status" value="2"/>
</dbReference>
<evidence type="ECO:0000256" key="2">
    <source>
        <dbReference type="PROSITE-ProRule" id="PRU00703"/>
    </source>
</evidence>
<dbReference type="RefSeq" id="WP_021250814.1">
    <property type="nucleotide sequence ID" value="NZ_ATJV01000103.1"/>
</dbReference>
<dbReference type="STRING" id="1348657.M622_07085"/>
<keyword evidence="1" id="KW-0677">Repeat</keyword>
<dbReference type="OrthoDB" id="9794094at2"/>
<dbReference type="EMBL" id="ATJV01000103">
    <property type="protein sequence ID" value="EPZ14013.1"/>
    <property type="molecule type" value="Genomic_DNA"/>
</dbReference>
<proteinExistence type="predicted"/>
<evidence type="ECO:0000313" key="5">
    <source>
        <dbReference type="Proteomes" id="UP000015455"/>
    </source>
</evidence>
<dbReference type="eggNOG" id="COG2905">
    <property type="taxonomic scope" value="Bacteria"/>
</dbReference>
<feature type="domain" description="CBS" evidence="3">
    <location>
        <begin position="78"/>
        <end position="134"/>
    </location>
</feature>
<dbReference type="InterPro" id="IPR051462">
    <property type="entry name" value="CBS_domain-containing"/>
</dbReference>
<reference evidence="4 5" key="1">
    <citation type="submission" date="2013-06" db="EMBL/GenBank/DDBJ databases">
        <title>Draft genome sequence of Thauera terpenica.</title>
        <authorList>
            <person name="Liu B."/>
            <person name="Frostegard A.H."/>
            <person name="Shapleigh J.P."/>
        </authorList>
    </citation>
    <scope>NUCLEOTIDE SEQUENCE [LARGE SCALE GENOMIC DNA]</scope>
    <source>
        <strain evidence="4 5">58Eu</strain>
    </source>
</reference>
<comment type="caution">
    <text evidence="4">The sequence shown here is derived from an EMBL/GenBank/DDBJ whole genome shotgun (WGS) entry which is preliminary data.</text>
</comment>
<feature type="domain" description="CBS" evidence="3">
    <location>
        <begin position="11"/>
        <end position="71"/>
    </location>
</feature>
<keyword evidence="2" id="KW-0129">CBS domain</keyword>
<sequence>MNGHNRKISTIVKDQYLVKLRPTDTVQAACLRMCEQGVGAVLVTDSLRHLKGIFTGRDAVRLISTGNNPAETLLEDAMTRNPDTVAPDQQAVEALHMMCDGGYRHLPVIEDGKVVGVLSRRDFKGLELDKFEDRQSLWERIC</sequence>
<dbReference type="Proteomes" id="UP000015455">
    <property type="component" value="Unassembled WGS sequence"/>
</dbReference>
<evidence type="ECO:0000256" key="1">
    <source>
        <dbReference type="ARBA" id="ARBA00022737"/>
    </source>
</evidence>
<dbReference type="InterPro" id="IPR000644">
    <property type="entry name" value="CBS_dom"/>
</dbReference>
<dbReference type="PATRIC" id="fig|1348657.5.peg.3433"/>